<dbReference type="Pfam" id="PF09240">
    <property type="entry name" value="IL6Ra-bind"/>
    <property type="match status" value="1"/>
</dbReference>
<keyword evidence="7" id="KW-0325">Glycoprotein</keyword>
<keyword evidence="11" id="KW-1185">Reference proteome</keyword>
<dbReference type="InterPro" id="IPR013783">
    <property type="entry name" value="Ig-like_fold"/>
</dbReference>
<dbReference type="InterPro" id="IPR015321">
    <property type="entry name" value="TypeI_recpt_CBD"/>
</dbReference>
<dbReference type="InterPro" id="IPR036116">
    <property type="entry name" value="FN3_sf"/>
</dbReference>
<dbReference type="PROSITE" id="PS50853">
    <property type="entry name" value="FN3"/>
    <property type="match status" value="1"/>
</dbReference>
<organism evidence="10 11">
    <name type="scientific">Marmota monax</name>
    <name type="common">Woodchuck</name>
    <dbReference type="NCBI Taxonomy" id="9995"/>
    <lineage>
        <taxon>Eukaryota</taxon>
        <taxon>Metazoa</taxon>
        <taxon>Chordata</taxon>
        <taxon>Craniata</taxon>
        <taxon>Vertebrata</taxon>
        <taxon>Euteleostomi</taxon>
        <taxon>Mammalia</taxon>
        <taxon>Eutheria</taxon>
        <taxon>Euarchontoglires</taxon>
        <taxon>Glires</taxon>
        <taxon>Rodentia</taxon>
        <taxon>Sciuromorpha</taxon>
        <taxon>Sciuridae</taxon>
        <taxon>Xerinae</taxon>
        <taxon>Marmotini</taxon>
        <taxon>Marmota</taxon>
    </lineage>
</organism>
<keyword evidence="6" id="KW-0675">Receptor</keyword>
<dbReference type="InterPro" id="IPR003961">
    <property type="entry name" value="FN3_dom"/>
</dbReference>
<dbReference type="SUPFAM" id="SSF49265">
    <property type="entry name" value="Fibronectin type III"/>
    <property type="match status" value="2"/>
</dbReference>
<keyword evidence="4 8" id="KW-1133">Transmembrane helix</keyword>
<evidence type="ECO:0000256" key="2">
    <source>
        <dbReference type="ARBA" id="ARBA00022692"/>
    </source>
</evidence>
<dbReference type="Pfam" id="PF18611">
    <property type="entry name" value="IL3Ra_N"/>
    <property type="match status" value="1"/>
</dbReference>
<evidence type="ECO:0000256" key="6">
    <source>
        <dbReference type="ARBA" id="ARBA00023170"/>
    </source>
</evidence>
<dbReference type="EMBL" id="CABDUW010002178">
    <property type="protein sequence ID" value="VTJ85778.1"/>
    <property type="molecule type" value="Genomic_DNA"/>
</dbReference>
<keyword evidence="5 8" id="KW-0472">Membrane</keyword>
<dbReference type="InterPro" id="IPR040907">
    <property type="entry name" value="IL3Ra_N"/>
</dbReference>
<evidence type="ECO:0000313" key="10">
    <source>
        <dbReference type="EMBL" id="VTJ85778.1"/>
    </source>
</evidence>
<dbReference type="GO" id="GO:0004896">
    <property type="term" value="F:cytokine receptor activity"/>
    <property type="evidence" value="ECO:0007669"/>
    <property type="project" value="TreeGrafter"/>
</dbReference>
<evidence type="ECO:0000256" key="5">
    <source>
        <dbReference type="ARBA" id="ARBA00023136"/>
    </source>
</evidence>
<dbReference type="PANTHER" id="PTHR23037:SF46">
    <property type="entry name" value="INTERLEUKIN 5 RECEPTOR SUBUNIT ALPHA"/>
    <property type="match status" value="1"/>
</dbReference>
<accession>A0A5E4CVD4</accession>
<evidence type="ECO:0000256" key="3">
    <source>
        <dbReference type="ARBA" id="ARBA00022729"/>
    </source>
</evidence>
<feature type="domain" description="Fibronectin type-III" evidence="9">
    <location>
        <begin position="245"/>
        <end position="346"/>
    </location>
</feature>
<evidence type="ECO:0000256" key="4">
    <source>
        <dbReference type="ARBA" id="ARBA00022989"/>
    </source>
</evidence>
<name>A0A5E4CVD4_MARMO</name>
<dbReference type="PANTHER" id="PTHR23037">
    <property type="entry name" value="CYTOKINE RECEPTOR"/>
    <property type="match status" value="1"/>
</dbReference>
<dbReference type="Proteomes" id="UP000335636">
    <property type="component" value="Unassembled WGS sequence"/>
</dbReference>
<evidence type="ECO:0000313" key="11">
    <source>
        <dbReference type="Proteomes" id="UP000335636"/>
    </source>
</evidence>
<keyword evidence="2 8" id="KW-0812">Transmembrane</keyword>
<keyword evidence="3" id="KW-0732">Signal</keyword>
<evidence type="ECO:0000256" key="1">
    <source>
        <dbReference type="ARBA" id="ARBA00004479"/>
    </source>
</evidence>
<comment type="subcellular location">
    <subcellularLocation>
        <location evidence="1">Membrane</location>
        <topology evidence="1">Single-pass type I membrane protein</topology>
    </subcellularLocation>
</comment>
<sequence>MDGLDAGQVPVLCAPSGGPESLLLAVCVLVVSALPGQSSLVTQELTDAPSPSSPTPRLDLEFDPRTMTLRWSCQENATRATCRLSHREMGDIKVNAEAESCQCTFTRVALHGGATLKVSTTVDGAPVQEALPFSNPGAQGTAARNFSCAIYSAAFMNCTWAPGPAAPSDVQYSLYMRQLKANSESNETECPHYIPDSGTHRGCHLRDISRLKYRTFFLVNGTSRGTEIQFFDLILSTREMEQISPPDNISVQCNASHCVLQWNQPRTKTYLTYLDFQYQLGIRTQNTERARGDNSVINVSGEVHNLYHLPSPEPRGPHSLRIRAADSRGGPWGHWSRPVEFGSRGQEGGLLHVYLLVVLGTLVCALVLGFLLNRSHGLRRLFPPIPQVKDKVTPNDQVDQQMDWAHVTTGAGKDDLEDVLTVQEVN</sequence>
<protein>
    <recommendedName>
        <fullName evidence="9">Fibronectin type-III domain-containing protein</fullName>
    </recommendedName>
</protein>
<gene>
    <name evidence="10" type="ORF">MONAX_5E044042</name>
</gene>
<evidence type="ECO:0000259" key="9">
    <source>
        <dbReference type="PROSITE" id="PS50853"/>
    </source>
</evidence>
<proteinExistence type="predicted"/>
<evidence type="ECO:0000256" key="7">
    <source>
        <dbReference type="ARBA" id="ARBA00023180"/>
    </source>
</evidence>
<dbReference type="GO" id="GO:0009897">
    <property type="term" value="C:external side of plasma membrane"/>
    <property type="evidence" value="ECO:0007669"/>
    <property type="project" value="TreeGrafter"/>
</dbReference>
<dbReference type="FunFam" id="2.60.40.10:FF:001087">
    <property type="entry name" value="Colony stimulating factor 2 receptor alpha subunit"/>
    <property type="match status" value="1"/>
</dbReference>
<comment type="caution">
    <text evidence="10">The sequence shown here is derived from an EMBL/GenBank/DDBJ whole genome shotgun (WGS) entry which is preliminary data.</text>
</comment>
<feature type="transmembrane region" description="Helical" evidence="8">
    <location>
        <begin position="351"/>
        <end position="372"/>
    </location>
</feature>
<reference evidence="10" key="1">
    <citation type="submission" date="2019-04" db="EMBL/GenBank/DDBJ databases">
        <authorList>
            <person name="Alioto T."/>
            <person name="Alioto T."/>
        </authorList>
    </citation>
    <scope>NUCLEOTIDE SEQUENCE [LARGE SCALE GENOMIC DNA]</scope>
</reference>
<evidence type="ECO:0000256" key="8">
    <source>
        <dbReference type="SAM" id="Phobius"/>
    </source>
</evidence>
<dbReference type="AlphaFoldDB" id="A0A5E4CVD4"/>
<dbReference type="Gene3D" id="2.60.40.10">
    <property type="entry name" value="Immunoglobulins"/>
    <property type="match status" value="2"/>
</dbReference>